<gene>
    <name evidence="2" type="ORF">GCM10023323_23490</name>
</gene>
<evidence type="ECO:0000313" key="3">
    <source>
        <dbReference type="Proteomes" id="UP001499878"/>
    </source>
</evidence>
<accession>A0ABP9T408</accession>
<proteinExistence type="predicted"/>
<dbReference type="Proteomes" id="UP001499878">
    <property type="component" value="Unassembled WGS sequence"/>
</dbReference>
<keyword evidence="3" id="KW-1185">Reference proteome</keyword>
<dbReference type="EMBL" id="BAABJR010000005">
    <property type="protein sequence ID" value="GAA5207547.1"/>
    <property type="molecule type" value="Genomic_DNA"/>
</dbReference>
<name>A0ABP9T408_9ACTN</name>
<evidence type="ECO:0000256" key="1">
    <source>
        <dbReference type="SAM" id="MobiDB-lite"/>
    </source>
</evidence>
<feature type="compositionally biased region" description="Basic residues" evidence="1">
    <location>
        <begin position="105"/>
        <end position="118"/>
    </location>
</feature>
<protein>
    <submittedName>
        <fullName evidence="2">Uncharacterized protein</fullName>
    </submittedName>
</protein>
<feature type="region of interest" description="Disordered" evidence="1">
    <location>
        <begin position="1"/>
        <end position="42"/>
    </location>
</feature>
<feature type="compositionally biased region" description="Basic and acidic residues" evidence="1">
    <location>
        <begin position="1"/>
        <end position="18"/>
    </location>
</feature>
<sequence length="118" mass="12928">MCRQKNDCDRKQVPDRCPRRTRVGALPGPHQRATDGEAPGTRFRPAEATLCFYSSVETDPGEVVRRLDKAWADKSLPEILAAPVGALKGASDRDGELLPTALAGGRRHPRHRHGNTHA</sequence>
<feature type="region of interest" description="Disordered" evidence="1">
    <location>
        <begin position="84"/>
        <end position="118"/>
    </location>
</feature>
<organism evidence="2 3">
    <name type="scientific">Streptomyces thinghirensis</name>
    <dbReference type="NCBI Taxonomy" id="551547"/>
    <lineage>
        <taxon>Bacteria</taxon>
        <taxon>Bacillati</taxon>
        <taxon>Actinomycetota</taxon>
        <taxon>Actinomycetes</taxon>
        <taxon>Kitasatosporales</taxon>
        <taxon>Streptomycetaceae</taxon>
        <taxon>Streptomyces</taxon>
    </lineage>
</organism>
<evidence type="ECO:0000313" key="2">
    <source>
        <dbReference type="EMBL" id="GAA5207547.1"/>
    </source>
</evidence>
<comment type="caution">
    <text evidence="2">The sequence shown here is derived from an EMBL/GenBank/DDBJ whole genome shotgun (WGS) entry which is preliminary data.</text>
</comment>
<reference evidence="3" key="1">
    <citation type="journal article" date="2019" name="Int. J. Syst. Evol. Microbiol.">
        <title>The Global Catalogue of Microorganisms (GCM) 10K type strain sequencing project: providing services to taxonomists for standard genome sequencing and annotation.</title>
        <authorList>
            <consortium name="The Broad Institute Genomics Platform"/>
            <consortium name="The Broad Institute Genome Sequencing Center for Infectious Disease"/>
            <person name="Wu L."/>
            <person name="Ma J."/>
        </authorList>
    </citation>
    <scope>NUCLEOTIDE SEQUENCE [LARGE SCALE GENOMIC DNA]</scope>
    <source>
        <strain evidence="3">JCM 18306</strain>
    </source>
</reference>